<organism evidence="1 2">
    <name type="scientific">Aphanomyces astaci</name>
    <name type="common">Crayfish plague agent</name>
    <dbReference type="NCBI Taxonomy" id="112090"/>
    <lineage>
        <taxon>Eukaryota</taxon>
        <taxon>Sar</taxon>
        <taxon>Stramenopiles</taxon>
        <taxon>Oomycota</taxon>
        <taxon>Saprolegniomycetes</taxon>
        <taxon>Saprolegniales</taxon>
        <taxon>Verrucalvaceae</taxon>
        <taxon>Aphanomyces</taxon>
    </lineage>
</organism>
<protein>
    <submittedName>
        <fullName evidence="1">Uncharacterized protein</fullName>
    </submittedName>
</protein>
<gene>
    <name evidence="1" type="ORF">DYB35_005421</name>
</gene>
<proteinExistence type="predicted"/>
<accession>A0A418D8K7</accession>
<dbReference type="EMBL" id="QUTG01003629">
    <property type="protein sequence ID" value="RHY90861.1"/>
    <property type="molecule type" value="Genomic_DNA"/>
</dbReference>
<name>A0A418D8K7_APHAT</name>
<comment type="caution">
    <text evidence="1">The sequence shown here is derived from an EMBL/GenBank/DDBJ whole genome shotgun (WGS) entry which is preliminary data.</text>
</comment>
<dbReference type="AlphaFoldDB" id="A0A418D8K7"/>
<reference evidence="1 2" key="1">
    <citation type="submission" date="2018-08" db="EMBL/GenBank/DDBJ databases">
        <title>Aphanomyces genome sequencing and annotation.</title>
        <authorList>
            <person name="Minardi D."/>
            <person name="Oidtmann B."/>
            <person name="Van Der Giezen M."/>
            <person name="Studholme D.J."/>
        </authorList>
    </citation>
    <scope>NUCLEOTIDE SEQUENCE [LARGE SCALE GENOMIC DNA]</scope>
    <source>
        <strain evidence="1 2">Sv</strain>
    </source>
</reference>
<sequence length="398" mass="43609">MATSSGSIADTFRGLNSGEFLCRVMSRTSSSAITVLDGLDKDMATFLHMPLPSPSEHAMKRAFLRTRRAQCRRKAQLEVDSIRATATALASSATTAVYVETLRCASEGYSTEFVSCRRSVDQALMTTFALYLESESAGQVQFRRLDATHPQGVRCRRAALDNVKPHGPLVDVYKIENHVVLERFQSVVASLPSPKVKGLFCSVPVAAIERCVAFGMTGDSNPPVFRASWYSNTSKYAQPVATAATPIQVTPAFFQTFSDRCHHETTTQFLALCRVVMQQVAIAPAATGLQGENDLAPVLELALHGPHDQLPRPTAFPFESIVAGALHQFWDRMGQAWHLRYRNHNNSSMIRNNQLESDTTVPLSGTKAWSGKAKSVKAKLKAVIATSSSPYCVDRQPL</sequence>
<dbReference type="Proteomes" id="UP000285712">
    <property type="component" value="Unassembled WGS sequence"/>
</dbReference>
<evidence type="ECO:0000313" key="1">
    <source>
        <dbReference type="EMBL" id="RHY90861.1"/>
    </source>
</evidence>
<dbReference type="VEuPathDB" id="FungiDB:H257_10254"/>
<evidence type="ECO:0000313" key="2">
    <source>
        <dbReference type="Proteomes" id="UP000285712"/>
    </source>
</evidence>